<dbReference type="Gene3D" id="3.40.47.10">
    <property type="match status" value="1"/>
</dbReference>
<protein>
    <submittedName>
        <fullName evidence="13">Polyketide synthase</fullName>
    </submittedName>
</protein>
<dbReference type="GO" id="GO:0008168">
    <property type="term" value="F:methyltransferase activity"/>
    <property type="evidence" value="ECO:0007669"/>
    <property type="project" value="UniProtKB-KW"/>
</dbReference>
<dbReference type="SUPFAM" id="SSF53901">
    <property type="entry name" value="Thiolase-like"/>
    <property type="match status" value="1"/>
</dbReference>
<dbReference type="InterPro" id="IPR014031">
    <property type="entry name" value="Ketoacyl_synth_C"/>
</dbReference>
<keyword evidence="14" id="KW-1185">Reference proteome</keyword>
<dbReference type="SMART" id="SM00823">
    <property type="entry name" value="PKS_PP"/>
    <property type="match status" value="2"/>
</dbReference>
<dbReference type="InterPro" id="IPR032821">
    <property type="entry name" value="PKS_assoc"/>
</dbReference>
<evidence type="ECO:0000256" key="4">
    <source>
        <dbReference type="ARBA" id="ARBA00022603"/>
    </source>
</evidence>
<dbReference type="SMART" id="SM00827">
    <property type="entry name" value="PKS_AT"/>
    <property type="match status" value="1"/>
</dbReference>
<keyword evidence="1" id="KW-0596">Phosphopantetheine</keyword>
<dbReference type="GO" id="GO:0009403">
    <property type="term" value="P:toxin biosynthetic process"/>
    <property type="evidence" value="ECO:0007669"/>
    <property type="project" value="UniProtKB-ARBA"/>
</dbReference>
<feature type="region of interest" description="Disordered" evidence="9">
    <location>
        <begin position="2367"/>
        <end position="2392"/>
    </location>
</feature>
<proteinExistence type="predicted"/>
<keyword evidence="5" id="KW-0808">Transferase</keyword>
<dbReference type="SUPFAM" id="SSF52777">
    <property type="entry name" value="CoA-dependent acyltransferases"/>
    <property type="match status" value="2"/>
</dbReference>
<dbReference type="FunFam" id="3.40.47.10:FF:000019">
    <property type="entry name" value="Polyketide synthase type I"/>
    <property type="match status" value="1"/>
</dbReference>
<dbReference type="PANTHER" id="PTHR43775:SF20">
    <property type="entry name" value="HYBRID PKS-NRPS SYNTHETASE APDA"/>
    <property type="match status" value="1"/>
</dbReference>
<dbReference type="InterPro" id="IPR023213">
    <property type="entry name" value="CAT-like_dom_sf"/>
</dbReference>
<dbReference type="Gene3D" id="3.40.366.10">
    <property type="entry name" value="Malonyl-Coenzyme A Acyl Carrier Protein, domain 2"/>
    <property type="match status" value="1"/>
</dbReference>
<dbReference type="InterPro" id="IPR057326">
    <property type="entry name" value="KR_dom"/>
</dbReference>
<dbReference type="PROSITE" id="PS00455">
    <property type="entry name" value="AMP_BINDING"/>
    <property type="match status" value="1"/>
</dbReference>
<dbReference type="PANTHER" id="PTHR43775">
    <property type="entry name" value="FATTY ACID SYNTHASE"/>
    <property type="match status" value="1"/>
</dbReference>
<evidence type="ECO:0000313" key="13">
    <source>
        <dbReference type="EMBL" id="KAF2239021.1"/>
    </source>
</evidence>
<dbReference type="SMART" id="SM00825">
    <property type="entry name" value="PKS_KS"/>
    <property type="match status" value="1"/>
</dbReference>
<dbReference type="InterPro" id="IPR014030">
    <property type="entry name" value="Ketoacyl_synth_N"/>
</dbReference>
<dbReference type="SMART" id="SM00826">
    <property type="entry name" value="PKS_DH"/>
    <property type="match status" value="1"/>
</dbReference>
<gene>
    <name evidence="13" type="ORF">EV356DRAFT_528902</name>
</gene>
<evidence type="ECO:0000313" key="14">
    <source>
        <dbReference type="Proteomes" id="UP000800092"/>
    </source>
</evidence>
<dbReference type="SMART" id="SM00822">
    <property type="entry name" value="PKS_KR"/>
    <property type="match status" value="1"/>
</dbReference>
<dbReference type="Gene3D" id="3.30.559.10">
    <property type="entry name" value="Chloramphenicol acetyltransferase-like domain"/>
    <property type="match status" value="1"/>
</dbReference>
<dbReference type="SUPFAM" id="SSF53335">
    <property type="entry name" value="S-adenosyl-L-methionine-dependent methyltransferases"/>
    <property type="match status" value="1"/>
</dbReference>
<dbReference type="InterPro" id="IPR000873">
    <property type="entry name" value="AMP-dep_synth/lig_dom"/>
</dbReference>
<feature type="region of interest" description="N-terminal hotdog fold" evidence="8">
    <location>
        <begin position="934"/>
        <end position="1068"/>
    </location>
</feature>
<dbReference type="GO" id="GO:0031177">
    <property type="term" value="F:phosphopantetheine binding"/>
    <property type="evidence" value="ECO:0007669"/>
    <property type="project" value="InterPro"/>
</dbReference>
<evidence type="ECO:0000259" key="12">
    <source>
        <dbReference type="PROSITE" id="PS52019"/>
    </source>
</evidence>
<dbReference type="SUPFAM" id="SSF56801">
    <property type="entry name" value="Acetyl-CoA synthetase-like"/>
    <property type="match status" value="1"/>
</dbReference>
<evidence type="ECO:0000259" key="11">
    <source>
        <dbReference type="PROSITE" id="PS52004"/>
    </source>
</evidence>
<dbReference type="Pfam" id="PF07993">
    <property type="entry name" value="NAD_binding_4"/>
    <property type="match status" value="1"/>
</dbReference>
<dbReference type="GO" id="GO:0032259">
    <property type="term" value="P:methylation"/>
    <property type="evidence" value="ECO:0007669"/>
    <property type="project" value="UniProtKB-KW"/>
</dbReference>
<dbReference type="InterPro" id="IPR016035">
    <property type="entry name" value="Acyl_Trfase/lysoPLipase"/>
</dbReference>
<dbReference type="InterPro" id="IPR001227">
    <property type="entry name" value="Ac_transferase_dom_sf"/>
</dbReference>
<evidence type="ECO:0000256" key="6">
    <source>
        <dbReference type="ARBA" id="ARBA00022737"/>
    </source>
</evidence>
<feature type="compositionally biased region" description="Low complexity" evidence="9">
    <location>
        <begin position="2374"/>
        <end position="2392"/>
    </location>
</feature>
<dbReference type="GO" id="GO:0006633">
    <property type="term" value="P:fatty acid biosynthetic process"/>
    <property type="evidence" value="ECO:0007669"/>
    <property type="project" value="InterPro"/>
</dbReference>
<evidence type="ECO:0000256" key="1">
    <source>
        <dbReference type="ARBA" id="ARBA00022450"/>
    </source>
</evidence>
<dbReference type="Pfam" id="PF08242">
    <property type="entry name" value="Methyltransf_12"/>
    <property type="match status" value="1"/>
</dbReference>
<feature type="region of interest" description="C-terminal hotdog fold" evidence="8">
    <location>
        <begin position="1083"/>
        <end position="1236"/>
    </location>
</feature>
<dbReference type="InterPro" id="IPR020806">
    <property type="entry name" value="PKS_PP-bd"/>
</dbReference>
<dbReference type="Gene3D" id="3.30.300.30">
    <property type="match status" value="1"/>
</dbReference>
<dbReference type="Pfam" id="PF21089">
    <property type="entry name" value="PKS_DH_N"/>
    <property type="match status" value="1"/>
</dbReference>
<dbReference type="InterPro" id="IPR045851">
    <property type="entry name" value="AMP-bd_C_sf"/>
</dbReference>
<dbReference type="InterPro" id="IPR020841">
    <property type="entry name" value="PKS_Beta-ketoAc_synthase_dom"/>
</dbReference>
<evidence type="ECO:0000256" key="8">
    <source>
        <dbReference type="PROSITE-ProRule" id="PRU01363"/>
    </source>
</evidence>
<dbReference type="EMBL" id="ML991774">
    <property type="protein sequence ID" value="KAF2239021.1"/>
    <property type="molecule type" value="Genomic_DNA"/>
</dbReference>
<dbReference type="PROSITE" id="PS52019">
    <property type="entry name" value="PKS_MFAS_DH"/>
    <property type="match status" value="1"/>
</dbReference>
<accession>A0A6A6HM04</accession>
<dbReference type="InterPro" id="IPR016039">
    <property type="entry name" value="Thiolase-like"/>
</dbReference>
<dbReference type="InterPro" id="IPR050091">
    <property type="entry name" value="PKS_NRPS_Biosynth_Enz"/>
</dbReference>
<dbReference type="Gene3D" id="3.40.50.150">
    <property type="entry name" value="Vaccinia Virus protein VP39"/>
    <property type="match status" value="1"/>
</dbReference>
<dbReference type="InterPro" id="IPR018201">
    <property type="entry name" value="Ketoacyl_synth_AS"/>
</dbReference>
<dbReference type="PROSITE" id="PS52004">
    <property type="entry name" value="KS3_2"/>
    <property type="match status" value="1"/>
</dbReference>
<dbReference type="InterPro" id="IPR042104">
    <property type="entry name" value="PKS_dehydratase_sf"/>
</dbReference>
<dbReference type="Pfam" id="PF00668">
    <property type="entry name" value="Condensation"/>
    <property type="match status" value="1"/>
</dbReference>
<dbReference type="PROSITE" id="PS50075">
    <property type="entry name" value="CARRIER"/>
    <property type="match status" value="2"/>
</dbReference>
<dbReference type="InterPro" id="IPR020845">
    <property type="entry name" value="AMP-binding_CS"/>
</dbReference>
<sequence>MARLDEPVAIIGSSCRFPGEVQAPSKLWDLLVQPRDLSARIPSERFHTAGFYHKEKTHHGSSNVQDAYVLSEDIRQFDAQFFNIKPIEAEAIDPQHRILLETVYEGLEAAGQSIYTLQGSSTSVYVGLMNADYNDIMNRDLNTLPQYTATGTARSILSNRISYFFDWHGPSMTIDTACSSSLVALHEAVRSVRSGDSPIAVAAGANLILGPEFFISTTNLGMLSPDGRSKMWDIDANGYARGDGFAAVILKPLSAALADGDHIDCLIRETGINQDGRTKGITMPSSVAQANLIRSTYAKAGLDPRKKEDRCQYFEAHGTGTPAGDPQEASAIASAFFEPGGKREPDEEPLYVGSIKTIIGHTEGTAGLAGVLKASLAMQHSQIPPNLLLNQLSPQVKPFYANLQIPKTVLPWPALPDGTPRRASVNSFGFGGTNAHVILESYEVSGERPLENPRASLPFVFSANSERSLKATLHSFSSYLEGTPQVNMRDLSWTLLRRTILPLKVAFSAATPGELAAEIDKELESSKESRSVGIRTLQGTRLLGIFTGQGAQWPQMGRQLVLHFDLARTTLKALETSLQELPVSDRPSWSIREELFKGASESRLGEAALSQPLCTAVQIVLVDLLRAAQVKFDAVVGHSSGEIAAAYVSGFVSARDAIRIAYYRGFHAHLARGKNGERGAMLAVGTSLSNAVEICNAPEFRGRISLAASNSSSSVTLSGDSDAISAAKAKFDQSKTFSRLLKVDTAYHSHHMLACSEPYIKSLQDCGVQVQTPPNGACTWFSSVLGERMIIRDELRGPYWRDNMVNTVLFSQAIDAALSGGGSYDLAIEIGPHPALKGPASQVLQETGGTNVPYVGTLTRGFDDVTSFSAALGFVWCNLGESIVNLASYDAVVGGDTKRRLLKGLPTYNWDHDRRYWAESRRSKATLGRDEPVHQLLGRKSPESTDDEARWVNVLKPKEIDWLSGHQIQGQTVFPAAGYVAMALEAVMVRYGEKSIQLIEIFDLTIDRSLAFDNDTDGIEVHITLSSSVLTGADTSTASFKCHAALYKQSSDLVLISSGHVRITQGDPSQTVLPPRPQPATNTIKIDVDRFYDTLGGLGYGYNGAFKALTSIQRKIGTASGSLIESTSGLERTDFLVHPASLDVSIQAIMAAYSYPGDGRFWSLHVPTSIKRIAVNPVLCQARPKIASKFDFNTTASDSHSSEIRGDIRLFGQHDECSMIEVEEVRLVPLSAATPANDRPMFARNVWDVAFPNADTAVEHCFDLDKEGNSKHLWIACTARQIIHRYPHMRILQIAGGTGESTQEIISQLGTFFDTYTFTDKSSEYVENARRYFPNLLKKLAFQELDYDDDITYQGIDAKSYDMIIAINIANKTASLEKLLRGMRSLLKPGGQLLMEENMYNRPTGYRYNDEGIKSATSWNASLRAAGFSGVDTITGSDGSKPTSSVFTSVATDERVDYLRNPLRNPLHHSLDPDIEDLVVIGGQILENAKLVEEIESLLRPRVGRIIIIDSLEHVHEHLLPSMCSVLSLSDLDGPLFMDFTNERLRGLQTMFSRIDTMVWVTRGCQAHEPFSNMTVGLGRSLALEFPHIHLQFLDLDPDERVDAQTLTSAMLRFHAYEHWEKNEQADILWTSEPELAVENGHIKIPRIIPDIARNERYNSSQRKIVKDVDPFELGAEIQSIGGKYLIRQLADFPLEPSATKNGNYVIKVSHSLSSCIKISPNCYLFPVIGEVDANGKTVFALSSTNSSIITVSESWTIQVKDLAERKPEALLVACGQILAKAISSSVPENSSVLIHEPPLWLTSALRAEAKHKILRLLLTTSTHSSSDSFDTIIHAQASSRDIRKLVPSDVTLFMDLSLANINIKSTGRRIAENLPGVCLIGDETAVFKLDSLLPSSASASSTISEVLKDLKLSEALPINPIEHSSLSPAELTHADSTLVAEVIDWTINPTIPIDVQPVDSGRLFNQDRTYLLVGLTGDLGLSLCEWMVDHGAKNVVLTSRNPQVDETWLKEVQKSGAIIKVCAVDIADGDDLQELYRQLSSTLPPIAGVVNGAMVLRDAPFFDLELPQFEAVLKPKVDGTIHLDRLFSSDIPLDFFILFSSVAAVAGNRTQTAYSAANMFMTALAAQRRQRGLAASVMHVGSIIDRGYMARELPFEVQKTIRREVGMWISERDVHQMFAEAILAGHPTTAESPEVVSAFHVDEPQKATKTNWYKNPRFGFCIQHKTDGLGLEDSQTKTSMSARLMAATTLDEVFEIAKESFIPKLLNILQLNSDEAGDFARILDSATDDLGVDSLIAVQVRSWFIDEMDVDLPVLKILSGASVNDLLKEAAEKYSEQVSSIVEVEQNPGNDDELIHLESKTEDESDLLSSINGETSTGASGTSTPSINLSSTSVSSVVSKDEYDVASLKPDRPKPNVTRSMDMSYGQSRFWFLSSFLRDPTTFNVTVSFRIKGNLRVGDLARAVQVVGQRHEALRTCFYTDMQSKPMQGVIQSGYLSLEEKTVSSDAEVLQEYNKLKGHVFDIQHGRTMRIILLSQSTILNHLLIAYHHINMDGSSLSVLLTELEKVYNHQTLPSNLLQYPDFAMRQRRDVQTSNLQNERNYWRQEFPDIPLPLPLFPLSGQSNRRPIQDYNFTRVDLKLDASFSTQIKNVARKCKVSTSNFFLATLRTMLFRFLDTDDLCVGIADANRIDSDATNSIGMYLNVLPLRFRLRKGEKFIESLDEAKKKSQNALRNSKLPFDALLDELDVPRSSAHSPLFQVFYDYRPGIASMRTFSDCQIEYTNFSLGRTAYDLVLDIAEDTTGEFVIMFKVQKYLYTLDDGKILASSFKSLLEAFAKNTDLAHDASPLFPQADVSRALKLGQGSYMTSDWPTTIPHRIDDIIDQNSKRTAVNDDFGNSLTYAQLAFRVDTIATSLLEKGAEGKRVAVFQEPTSDWVCSLLAVLRVGSVYVPLDLRNPFPRLAAIVRSSKPSVILAHAATAKDVPSLDPGNATTVNISDLRESKSLTVRNRALPDSPAVVLYTSGSTGTPKGILLKHSSLRNEIEGYIKSWNIGAEMVLQQSAYSFDFSLDQIFTALTNGGTVYTVSKSKRGDSVEIAKLIASQGITYTKATPSEYASWIRYGMDSLRQNSGWQFAFGGGETLNADLKADFRRLAKPQLRLFNSWGPAEITVSATKIEVRYTDDGAGDLPVGFPLPNYSVYIVDQNLRPLPVGVTGEIVVGGAGPAAGYDGDSVLTEQKFIQNPFASHENVSHEYAAKEWTTMYRTGDRGRLRDDGALMFDGRIDGDTQIKLRGLRIELEDLESSITAAAGGKIAKAVASSRGEGQAQYLVAFVEFTHQDEPTKDERREYLRTLLTNLPLPQYMCPAMLVPIEQIPLNNHSKVDRLAIKSLPLPQSDTSTETEMELTETEKVLKSVWDDVLTPELTSQFSINASTDFFHIGGNSMLLVRLQAGIRDSFHVLLPMVQLLECTTLGAMAMRISAAAPTRAINWDMVTSLHGLSVPSLPSFNPTHSAKGRTVLLTGASGHLGRSVLTTLLADATITSIHAVGVRNVFPAHSHKITVHEGDLTAPQFGLPSRTFATLAATIDVIIHNGAKRAFFEAYDQLEVANVLATKEIIALAAPRKVPVRFLSSGAVTSLADGKMQLEDEDTVNGIRPPTDGTNGYLASKWAGEILLEHAAQEYGISVSIHRPFGVSAAASPSGREEQVLLDIKRCAEQLKLLPLEKGWTGHIDFSPIEEIASAVCSTSDPVSGMVKRLAYHADVRLDLSTLAEMLGKEIKQKEGFEYLDPLKWFGRIKKERFGWLMMSQDLWRTADGVQVRSTR</sequence>
<keyword evidence="7" id="KW-0511">Multifunctional enzyme</keyword>
<dbReference type="InterPro" id="IPR006162">
    <property type="entry name" value="Ppantetheine_attach_site"/>
</dbReference>
<dbReference type="OrthoDB" id="329835at2759"/>
<dbReference type="Pfam" id="PF00698">
    <property type="entry name" value="Acyl_transf_1"/>
    <property type="match status" value="1"/>
</dbReference>
<feature type="domain" description="Carrier" evidence="10">
    <location>
        <begin position="3404"/>
        <end position="3484"/>
    </location>
</feature>
<dbReference type="CDD" id="cd05930">
    <property type="entry name" value="A_NRPS"/>
    <property type="match status" value="1"/>
</dbReference>
<evidence type="ECO:0000256" key="5">
    <source>
        <dbReference type="ARBA" id="ARBA00022679"/>
    </source>
</evidence>
<feature type="domain" description="Ketosynthase family 3 (KS3)" evidence="11">
    <location>
        <begin position="5"/>
        <end position="441"/>
    </location>
</feature>
<keyword evidence="6" id="KW-0677">Repeat</keyword>
<dbReference type="InterPro" id="IPR013217">
    <property type="entry name" value="Methyltransf_12"/>
</dbReference>
<dbReference type="Gene3D" id="3.10.129.110">
    <property type="entry name" value="Polyketide synthase dehydratase"/>
    <property type="match status" value="1"/>
</dbReference>
<reference evidence="13" key="1">
    <citation type="journal article" date="2020" name="Stud. Mycol.">
        <title>101 Dothideomycetes genomes: a test case for predicting lifestyles and emergence of pathogens.</title>
        <authorList>
            <person name="Haridas S."/>
            <person name="Albert R."/>
            <person name="Binder M."/>
            <person name="Bloem J."/>
            <person name="Labutti K."/>
            <person name="Salamov A."/>
            <person name="Andreopoulos B."/>
            <person name="Baker S."/>
            <person name="Barry K."/>
            <person name="Bills G."/>
            <person name="Bluhm B."/>
            <person name="Cannon C."/>
            <person name="Castanera R."/>
            <person name="Culley D."/>
            <person name="Daum C."/>
            <person name="Ezra D."/>
            <person name="Gonzalez J."/>
            <person name="Henrissat B."/>
            <person name="Kuo A."/>
            <person name="Liang C."/>
            <person name="Lipzen A."/>
            <person name="Lutzoni F."/>
            <person name="Magnuson J."/>
            <person name="Mondo S."/>
            <person name="Nolan M."/>
            <person name="Ohm R."/>
            <person name="Pangilinan J."/>
            <person name="Park H.-J."/>
            <person name="Ramirez L."/>
            <person name="Alfaro M."/>
            <person name="Sun H."/>
            <person name="Tritt A."/>
            <person name="Yoshinaga Y."/>
            <person name="Zwiers L.-H."/>
            <person name="Turgeon B."/>
            <person name="Goodwin S."/>
            <person name="Spatafora J."/>
            <person name="Crous P."/>
            <person name="Grigoriev I."/>
        </authorList>
    </citation>
    <scope>NUCLEOTIDE SEQUENCE</scope>
    <source>
        <strain evidence="13">Tuck. ex Michener</strain>
    </source>
</reference>
<dbReference type="InterPro" id="IPR049551">
    <property type="entry name" value="PKS_DH_C"/>
</dbReference>
<dbReference type="Pfam" id="PF00550">
    <property type="entry name" value="PP-binding"/>
    <property type="match status" value="1"/>
</dbReference>
<dbReference type="Gene3D" id="3.30.559.30">
    <property type="entry name" value="Nonribosomal peptide synthetase, condensation domain"/>
    <property type="match status" value="1"/>
</dbReference>
<dbReference type="InterPro" id="IPR016036">
    <property type="entry name" value="Malonyl_transacylase_ACP-bd"/>
</dbReference>
<dbReference type="Gene3D" id="3.40.50.12780">
    <property type="entry name" value="N-terminal domain of ligase-like"/>
    <property type="match status" value="1"/>
</dbReference>
<evidence type="ECO:0000259" key="10">
    <source>
        <dbReference type="PROSITE" id="PS50075"/>
    </source>
</evidence>
<evidence type="ECO:0000256" key="7">
    <source>
        <dbReference type="ARBA" id="ARBA00023268"/>
    </source>
</evidence>
<dbReference type="GO" id="GO:0016874">
    <property type="term" value="F:ligase activity"/>
    <property type="evidence" value="ECO:0007669"/>
    <property type="project" value="UniProtKB-KW"/>
</dbReference>
<keyword evidence="3" id="KW-0436">Ligase</keyword>
<dbReference type="InterPro" id="IPR036736">
    <property type="entry name" value="ACP-like_sf"/>
</dbReference>
<dbReference type="SUPFAM" id="SSF55048">
    <property type="entry name" value="Probable ACP-binding domain of malonyl-CoA ACP transacylase"/>
    <property type="match status" value="1"/>
</dbReference>
<dbReference type="InterPro" id="IPR029063">
    <property type="entry name" value="SAM-dependent_MTases_sf"/>
</dbReference>
<dbReference type="SUPFAM" id="SSF51735">
    <property type="entry name" value="NAD(P)-binding Rossmann-fold domains"/>
    <property type="match status" value="3"/>
</dbReference>
<dbReference type="InterPro" id="IPR020807">
    <property type="entry name" value="PKS_DH"/>
</dbReference>
<dbReference type="InterPro" id="IPR009081">
    <property type="entry name" value="PP-bd_ACP"/>
</dbReference>
<dbReference type="PROSITE" id="PS00012">
    <property type="entry name" value="PHOSPHOPANTETHEINE"/>
    <property type="match status" value="1"/>
</dbReference>
<dbReference type="SUPFAM" id="SSF47336">
    <property type="entry name" value="ACP-like"/>
    <property type="match status" value="2"/>
</dbReference>
<feature type="domain" description="PKS/mFAS DH" evidence="12">
    <location>
        <begin position="934"/>
        <end position="1236"/>
    </location>
</feature>
<organism evidence="13 14">
    <name type="scientific">Viridothelium virens</name>
    <name type="common">Speckled blister lichen</name>
    <name type="synonym">Trypethelium virens</name>
    <dbReference type="NCBI Taxonomy" id="1048519"/>
    <lineage>
        <taxon>Eukaryota</taxon>
        <taxon>Fungi</taxon>
        <taxon>Dikarya</taxon>
        <taxon>Ascomycota</taxon>
        <taxon>Pezizomycotina</taxon>
        <taxon>Dothideomycetes</taxon>
        <taxon>Dothideomycetes incertae sedis</taxon>
        <taxon>Trypetheliales</taxon>
        <taxon>Trypetheliaceae</taxon>
        <taxon>Viridothelium</taxon>
    </lineage>
</organism>
<evidence type="ECO:0000256" key="3">
    <source>
        <dbReference type="ARBA" id="ARBA00022598"/>
    </source>
</evidence>
<feature type="domain" description="Carrier" evidence="10">
    <location>
        <begin position="2260"/>
        <end position="2335"/>
    </location>
</feature>
<dbReference type="Pfam" id="PF16197">
    <property type="entry name" value="KAsynt_C_assoc"/>
    <property type="match status" value="1"/>
</dbReference>
<evidence type="ECO:0000256" key="2">
    <source>
        <dbReference type="ARBA" id="ARBA00022553"/>
    </source>
</evidence>
<feature type="active site" description="Proton donor; for dehydratase activity" evidence="8">
    <location>
        <position position="1143"/>
    </location>
</feature>
<feature type="active site" description="Proton acceptor; for dehydratase activity" evidence="8">
    <location>
        <position position="966"/>
    </location>
</feature>
<keyword evidence="4" id="KW-0489">Methyltransferase</keyword>
<dbReference type="CDD" id="cd19532">
    <property type="entry name" value="C_PKS-NRPS"/>
    <property type="match status" value="1"/>
</dbReference>
<dbReference type="InterPro" id="IPR042099">
    <property type="entry name" value="ANL_N_sf"/>
</dbReference>
<dbReference type="Pfam" id="PF08659">
    <property type="entry name" value="KR"/>
    <property type="match status" value="1"/>
</dbReference>
<dbReference type="InterPro" id="IPR014043">
    <property type="entry name" value="Acyl_transferase_dom"/>
</dbReference>
<dbReference type="Gene3D" id="1.10.1200.10">
    <property type="entry name" value="ACP-like"/>
    <property type="match status" value="1"/>
</dbReference>
<dbReference type="InterPro" id="IPR013968">
    <property type="entry name" value="PKS_KR"/>
</dbReference>
<dbReference type="InterPro" id="IPR049900">
    <property type="entry name" value="PKS_mFAS_DH"/>
</dbReference>
<name>A0A6A6HM04_VIRVR</name>
<dbReference type="Pfam" id="PF00109">
    <property type="entry name" value="ketoacyl-synt"/>
    <property type="match status" value="1"/>
</dbReference>
<dbReference type="Pfam" id="PF02801">
    <property type="entry name" value="Ketoacyl-synt_C"/>
    <property type="match status" value="1"/>
</dbReference>
<dbReference type="GO" id="GO:0004312">
    <property type="term" value="F:fatty acid synthase activity"/>
    <property type="evidence" value="ECO:0007669"/>
    <property type="project" value="TreeGrafter"/>
</dbReference>
<dbReference type="PROSITE" id="PS00606">
    <property type="entry name" value="KS3_1"/>
    <property type="match status" value="1"/>
</dbReference>
<dbReference type="InterPro" id="IPR001242">
    <property type="entry name" value="Condensation_dom"/>
</dbReference>
<dbReference type="Gene3D" id="3.40.50.720">
    <property type="entry name" value="NAD(P)-binding Rossmann-like Domain"/>
    <property type="match status" value="3"/>
</dbReference>
<dbReference type="InterPro" id="IPR036291">
    <property type="entry name" value="NAD(P)-bd_dom_sf"/>
</dbReference>
<dbReference type="CDD" id="cd00833">
    <property type="entry name" value="PKS"/>
    <property type="match status" value="1"/>
</dbReference>
<dbReference type="SUPFAM" id="SSF52151">
    <property type="entry name" value="FabD/lysophospholipase-like"/>
    <property type="match status" value="1"/>
</dbReference>
<dbReference type="InterPro" id="IPR049552">
    <property type="entry name" value="PKS_DH_N"/>
</dbReference>
<dbReference type="Pfam" id="PF00501">
    <property type="entry name" value="AMP-binding"/>
    <property type="match status" value="1"/>
</dbReference>
<dbReference type="GO" id="GO:0004315">
    <property type="term" value="F:3-oxoacyl-[acyl-carrier-protein] synthase activity"/>
    <property type="evidence" value="ECO:0007669"/>
    <property type="project" value="InterPro"/>
</dbReference>
<dbReference type="Proteomes" id="UP000800092">
    <property type="component" value="Unassembled WGS sequence"/>
</dbReference>
<evidence type="ECO:0000256" key="9">
    <source>
        <dbReference type="SAM" id="MobiDB-lite"/>
    </source>
</evidence>
<dbReference type="InterPro" id="IPR013120">
    <property type="entry name" value="FAR_NAD-bd"/>
</dbReference>
<keyword evidence="2" id="KW-0597">Phosphoprotein</keyword>
<dbReference type="Pfam" id="PF14765">
    <property type="entry name" value="PS-DH"/>
    <property type="match status" value="1"/>
</dbReference>